<gene>
    <name evidence="2" type="ORF">P0Y56_09060</name>
</gene>
<name>A0AAJ5X607_9SPHN</name>
<evidence type="ECO:0000259" key="1">
    <source>
        <dbReference type="Pfam" id="PF04773"/>
    </source>
</evidence>
<evidence type="ECO:0000313" key="3">
    <source>
        <dbReference type="Proteomes" id="UP001218362"/>
    </source>
</evidence>
<dbReference type="PANTHER" id="PTHR30273">
    <property type="entry name" value="PERIPLASMIC SIGNAL SENSOR AND SIGMA FACTOR ACTIVATOR FECR-RELATED"/>
    <property type="match status" value="1"/>
</dbReference>
<dbReference type="Proteomes" id="UP001218362">
    <property type="component" value="Chromosome"/>
</dbReference>
<accession>A0AAJ5X607</accession>
<organism evidence="2 3">
    <name type="scientific">Candidatus Andeanibacterium colombiense</name>
    <dbReference type="NCBI Taxonomy" id="3121345"/>
    <lineage>
        <taxon>Bacteria</taxon>
        <taxon>Pseudomonadati</taxon>
        <taxon>Pseudomonadota</taxon>
        <taxon>Alphaproteobacteria</taxon>
        <taxon>Sphingomonadales</taxon>
        <taxon>Sphingomonadaceae</taxon>
        <taxon>Candidatus Andeanibacterium</taxon>
    </lineage>
</organism>
<proteinExistence type="predicted"/>
<evidence type="ECO:0000313" key="2">
    <source>
        <dbReference type="EMBL" id="WEK45186.1"/>
    </source>
</evidence>
<dbReference type="AlphaFoldDB" id="A0AAJ5X607"/>
<dbReference type="InterPro" id="IPR012373">
    <property type="entry name" value="Ferrdict_sens_TM"/>
</dbReference>
<dbReference type="PANTHER" id="PTHR30273:SF2">
    <property type="entry name" value="PROTEIN FECR"/>
    <property type="match status" value="1"/>
</dbReference>
<feature type="domain" description="FecR protein" evidence="1">
    <location>
        <begin position="126"/>
        <end position="211"/>
    </location>
</feature>
<dbReference type="Pfam" id="PF04773">
    <property type="entry name" value="FecR"/>
    <property type="match status" value="1"/>
</dbReference>
<dbReference type="EMBL" id="CP119316">
    <property type="protein sequence ID" value="WEK45186.1"/>
    <property type="molecule type" value="Genomic_DNA"/>
</dbReference>
<reference evidence="2" key="1">
    <citation type="submission" date="2023-03" db="EMBL/GenBank/DDBJ databases">
        <title>Andean soil-derived lignocellulolytic bacterial consortium as a source of novel taxa and putative plastic-active enzymes.</title>
        <authorList>
            <person name="Diaz-Garcia L."/>
            <person name="Chuvochina M."/>
            <person name="Feuerriegel G."/>
            <person name="Bunk B."/>
            <person name="Sproer C."/>
            <person name="Streit W.R."/>
            <person name="Rodriguez L.M."/>
            <person name="Overmann J."/>
            <person name="Jimenez D.J."/>
        </authorList>
    </citation>
    <scope>NUCLEOTIDE SEQUENCE</scope>
    <source>
        <strain evidence="2">MAG 26</strain>
    </source>
</reference>
<dbReference type="KEGG" id="acob:P0Y56_09060"/>
<dbReference type="GO" id="GO:0016989">
    <property type="term" value="F:sigma factor antagonist activity"/>
    <property type="evidence" value="ECO:0007669"/>
    <property type="project" value="TreeGrafter"/>
</dbReference>
<sequence>MSANRTPGGSDSANAFTRWRRKRLAKQARGWVVRLDAGGDDARRDRAFAAWLARPGAEAAFVGAAGLWLEIDRAALSDRVEAARLLRWKPRPVPAAGKRAAGLALAASIAALAWWGPGMWIALSADVKTGAFETRRIALDDGSAIVLASNSAVDIQYRKGERRVRLLEGEAAFSVARDPARPFVVAAGGGETRALGTRFLTAFRGGGVTVTGVHHRIRVTADGGARELGPGEAVHYGRFSAPGTIAADHYAGGWQRGLVIVENRSLADIAAELARYSDRPIWVLGAARSRAFSGTFRIADPVAGLRAAARTARLRVTELPGMVLVTAR</sequence>
<protein>
    <submittedName>
        <fullName evidence="2">FecR domain-containing protein</fullName>
    </submittedName>
</protein>
<dbReference type="Gene3D" id="2.60.120.1440">
    <property type="match status" value="1"/>
</dbReference>
<dbReference type="PIRSF" id="PIRSF018266">
    <property type="entry name" value="FecR"/>
    <property type="match status" value="1"/>
</dbReference>
<dbReference type="InterPro" id="IPR006860">
    <property type="entry name" value="FecR"/>
</dbReference>